<dbReference type="GO" id="GO:0009055">
    <property type="term" value="F:electron transfer activity"/>
    <property type="evidence" value="ECO:0007669"/>
    <property type="project" value="InterPro"/>
</dbReference>
<dbReference type="SUPFAM" id="SSF52402">
    <property type="entry name" value="Adenine nucleotide alpha hydrolases-like"/>
    <property type="match status" value="1"/>
</dbReference>
<evidence type="ECO:0000256" key="2">
    <source>
        <dbReference type="ARBA" id="ARBA00007557"/>
    </source>
</evidence>
<dbReference type="SMART" id="SM00893">
    <property type="entry name" value="ETF"/>
    <property type="match status" value="1"/>
</dbReference>
<evidence type="ECO:0000313" key="9">
    <source>
        <dbReference type="EMBL" id="HIZ36401.1"/>
    </source>
</evidence>
<accession>A0A9D2EFY6</accession>
<dbReference type="PANTHER" id="PTHR21294">
    <property type="entry name" value="ELECTRON TRANSFER FLAVOPROTEIN BETA-SUBUNIT"/>
    <property type="match status" value="1"/>
</dbReference>
<evidence type="ECO:0000256" key="7">
    <source>
        <dbReference type="ARBA" id="ARBA00025649"/>
    </source>
</evidence>
<proteinExistence type="inferred from homology"/>
<comment type="function">
    <text evidence="7">The electron transfer flavoprotein serves as a specific electron acceptor for other dehydrogenases. It transfers the electrons to the main respiratory chain via ETF-ubiquinone oxidoreductase (ETF dehydrogenase).</text>
</comment>
<dbReference type="CDD" id="cd01714">
    <property type="entry name" value="ETF_beta"/>
    <property type="match status" value="1"/>
</dbReference>
<dbReference type="InterPro" id="IPR014730">
    <property type="entry name" value="ETF_a/b_N"/>
</dbReference>
<protein>
    <recommendedName>
        <fullName evidence="4">Electron transfer flavoprotein subunit beta</fullName>
    </recommendedName>
</protein>
<keyword evidence="5" id="KW-0813">Transport</keyword>
<evidence type="ECO:0000256" key="4">
    <source>
        <dbReference type="ARBA" id="ARBA00016797"/>
    </source>
</evidence>
<dbReference type="PIRSF" id="PIRSF000090">
    <property type="entry name" value="Beta-ETF"/>
    <property type="match status" value="1"/>
</dbReference>
<evidence type="ECO:0000256" key="1">
    <source>
        <dbReference type="ARBA" id="ARBA00001974"/>
    </source>
</evidence>
<keyword evidence="6" id="KW-0249">Electron transport</keyword>
<dbReference type="Gene3D" id="3.40.50.620">
    <property type="entry name" value="HUPs"/>
    <property type="match status" value="1"/>
</dbReference>
<dbReference type="PANTHER" id="PTHR21294:SF8">
    <property type="entry name" value="ELECTRON TRANSFER FLAVOPROTEIN SUBUNIT BETA"/>
    <property type="match status" value="1"/>
</dbReference>
<dbReference type="EMBL" id="DXBY01000198">
    <property type="protein sequence ID" value="HIZ36401.1"/>
    <property type="molecule type" value="Genomic_DNA"/>
</dbReference>
<dbReference type="InterPro" id="IPR033948">
    <property type="entry name" value="ETF_beta_N"/>
</dbReference>
<dbReference type="Proteomes" id="UP000824037">
    <property type="component" value="Unassembled WGS sequence"/>
</dbReference>
<comment type="cofactor">
    <cofactor evidence="1">
        <name>FAD</name>
        <dbReference type="ChEBI" id="CHEBI:57692"/>
    </cofactor>
</comment>
<comment type="subunit">
    <text evidence="3">Heterodimer of an alpha and a beta subunit.</text>
</comment>
<reference evidence="9" key="1">
    <citation type="journal article" date="2021" name="PeerJ">
        <title>Extensive microbial diversity within the chicken gut microbiome revealed by metagenomics and culture.</title>
        <authorList>
            <person name="Gilroy R."/>
            <person name="Ravi A."/>
            <person name="Getino M."/>
            <person name="Pursley I."/>
            <person name="Horton D.L."/>
            <person name="Alikhan N.F."/>
            <person name="Baker D."/>
            <person name="Gharbi K."/>
            <person name="Hall N."/>
            <person name="Watson M."/>
            <person name="Adriaenssens E.M."/>
            <person name="Foster-Nyarko E."/>
            <person name="Jarju S."/>
            <person name="Secka A."/>
            <person name="Antonio M."/>
            <person name="Oren A."/>
            <person name="Chaudhuri R.R."/>
            <person name="La Ragione R."/>
            <person name="Hildebrand F."/>
            <person name="Pallen M.J."/>
        </authorList>
    </citation>
    <scope>NUCLEOTIDE SEQUENCE</scope>
    <source>
        <strain evidence="9">ChiGjej4B4-7305</strain>
    </source>
</reference>
<organism evidence="9 10">
    <name type="scientific">Candidatus Ruania gallistercoris</name>
    <dbReference type="NCBI Taxonomy" id="2838746"/>
    <lineage>
        <taxon>Bacteria</taxon>
        <taxon>Bacillati</taxon>
        <taxon>Actinomycetota</taxon>
        <taxon>Actinomycetes</taxon>
        <taxon>Micrococcales</taxon>
        <taxon>Ruaniaceae</taxon>
        <taxon>Ruania</taxon>
    </lineage>
</organism>
<evidence type="ECO:0000259" key="8">
    <source>
        <dbReference type="SMART" id="SM00893"/>
    </source>
</evidence>
<dbReference type="AlphaFoldDB" id="A0A9D2EFY6"/>
<evidence type="ECO:0000256" key="3">
    <source>
        <dbReference type="ARBA" id="ARBA00011355"/>
    </source>
</evidence>
<evidence type="ECO:0000256" key="6">
    <source>
        <dbReference type="ARBA" id="ARBA00022982"/>
    </source>
</evidence>
<dbReference type="InterPro" id="IPR014729">
    <property type="entry name" value="Rossmann-like_a/b/a_fold"/>
</dbReference>
<comment type="caution">
    <text evidence="9">The sequence shown here is derived from an EMBL/GenBank/DDBJ whole genome shotgun (WGS) entry which is preliminary data.</text>
</comment>
<evidence type="ECO:0000313" key="10">
    <source>
        <dbReference type="Proteomes" id="UP000824037"/>
    </source>
</evidence>
<dbReference type="GO" id="GO:0005829">
    <property type="term" value="C:cytosol"/>
    <property type="evidence" value="ECO:0007669"/>
    <property type="project" value="TreeGrafter"/>
</dbReference>
<dbReference type="InterPro" id="IPR012255">
    <property type="entry name" value="ETF_b"/>
</dbReference>
<evidence type="ECO:0000256" key="5">
    <source>
        <dbReference type="ARBA" id="ARBA00022448"/>
    </source>
</evidence>
<gene>
    <name evidence="9" type="ORF">H9815_11530</name>
</gene>
<comment type="similarity">
    <text evidence="2">Belongs to the ETF beta-subunit/FixA family.</text>
</comment>
<sequence length="266" mass="27583">MRIVVCVKHVPDLSSDRALGDDGRTVRSTEDGTLNEVDENAVETALQVREAAQAAGEANTEVIALTMGPEPAVDAVRRALQLGADSGVHICDDVLAGADYAVTANALAAAVRAQGEVDVLVTGMAALDGLGAVLPSLLAAELGWPQLTVAGEVALSDGALVATRDVDGATETWRATPPAVVSVTDVANSPRLARMKEILAARSKPVHTLTATDLGLTAAELAARTQVRSAVRRPEPEPEIVMDDGTGGQQLADYLIARDLLTKEGR</sequence>
<reference evidence="9" key="2">
    <citation type="submission" date="2021-04" db="EMBL/GenBank/DDBJ databases">
        <authorList>
            <person name="Gilroy R."/>
        </authorList>
    </citation>
    <scope>NUCLEOTIDE SEQUENCE</scope>
    <source>
        <strain evidence="9">ChiGjej4B4-7305</strain>
    </source>
</reference>
<dbReference type="Pfam" id="PF01012">
    <property type="entry name" value="ETF"/>
    <property type="match status" value="1"/>
</dbReference>
<feature type="domain" description="Electron transfer flavoprotein alpha/beta-subunit N-terminal" evidence="8">
    <location>
        <begin position="22"/>
        <end position="218"/>
    </location>
</feature>
<name>A0A9D2EFY6_9MICO</name>